<accession>A0A437SW90</accession>
<comment type="caution">
    <text evidence="1">The sequence shown here is derived from an EMBL/GenBank/DDBJ whole genome shotgun (WGS) entry which is preliminary data.</text>
</comment>
<dbReference type="AlphaFoldDB" id="A0A437SW90"/>
<evidence type="ECO:0000313" key="2">
    <source>
        <dbReference type="Proteomes" id="UP000288291"/>
    </source>
</evidence>
<dbReference type="RefSeq" id="WP_103661032.1">
    <property type="nucleotide sequence ID" value="NZ_ML136875.1"/>
</dbReference>
<gene>
    <name evidence="1" type="ORF">EJK17_03045</name>
</gene>
<proteinExistence type="predicted"/>
<name>A0A437SW90_9LACO</name>
<organism evidence="1 2">
    <name type="scientific">Lactobacillus xujianguonis</name>
    <dbReference type="NCBI Taxonomy" id="2495899"/>
    <lineage>
        <taxon>Bacteria</taxon>
        <taxon>Bacillati</taxon>
        <taxon>Bacillota</taxon>
        <taxon>Bacilli</taxon>
        <taxon>Lactobacillales</taxon>
        <taxon>Lactobacillaceae</taxon>
        <taxon>Lactobacillus</taxon>
    </lineage>
</organism>
<protein>
    <submittedName>
        <fullName evidence="1">Uncharacterized protein</fullName>
    </submittedName>
</protein>
<dbReference type="Proteomes" id="UP000288291">
    <property type="component" value="Unassembled WGS sequence"/>
</dbReference>
<dbReference type="EMBL" id="RXIA01000006">
    <property type="protein sequence ID" value="RVU71189.1"/>
    <property type="molecule type" value="Genomic_DNA"/>
</dbReference>
<sequence length="68" mass="7772">MLESIVAITLTFLGVMLLALVVADGQKFERKMEEKTDQAVATHIMRKNDLTKITIHSRTYRLGDHDEK</sequence>
<reference evidence="1 2" key="1">
    <citation type="submission" date="2018-12" db="EMBL/GenBank/DDBJ databases">
        <authorList>
            <person name="Meng J."/>
        </authorList>
    </citation>
    <scope>NUCLEOTIDE SEQUENCE [LARGE SCALE GENOMIC DNA]</scope>
    <source>
        <strain evidence="1 2">HT111-2</strain>
    </source>
</reference>
<keyword evidence="2" id="KW-1185">Reference proteome</keyword>
<evidence type="ECO:0000313" key="1">
    <source>
        <dbReference type="EMBL" id="RVU71189.1"/>
    </source>
</evidence>